<sequence>MIADDERSAEGDAPVGADAAEHDSVPSTRLHAVADRVSETRDRVADRVSGTAVDVRDRFNSKMHASARFVAQRWVMKPTVWSITDVTVVGRENLEGLEGGFILVGNHSSHLDAPLIVGALPRKLSRYLATGAAADYFFDVWWRRGLTSLFFNAFPIQRGKRGGKAEKRAEAKARRSRGEDPAVSAASLLQRGFPVLVFPEGTRSKDGEMGPFKPGAARLAGACNVPIVPLALIGANIAQPRGSSWPRPGRLPVGVAFGAPMRPLEGESTLKFSERTRAEVVRLKNQYSADILGPSTPSKGARS</sequence>
<dbReference type="Proteomes" id="UP001501295">
    <property type="component" value="Unassembled WGS sequence"/>
</dbReference>
<evidence type="ECO:0000256" key="3">
    <source>
        <dbReference type="SAM" id="MobiDB-lite"/>
    </source>
</evidence>
<reference evidence="6" key="1">
    <citation type="journal article" date="2019" name="Int. J. Syst. Evol. Microbiol.">
        <title>The Global Catalogue of Microorganisms (GCM) 10K type strain sequencing project: providing services to taxonomists for standard genome sequencing and annotation.</title>
        <authorList>
            <consortium name="The Broad Institute Genomics Platform"/>
            <consortium name="The Broad Institute Genome Sequencing Center for Infectious Disease"/>
            <person name="Wu L."/>
            <person name="Ma J."/>
        </authorList>
    </citation>
    <scope>NUCLEOTIDE SEQUENCE [LARGE SCALE GENOMIC DNA]</scope>
    <source>
        <strain evidence="6">JCM 18956</strain>
    </source>
</reference>
<keyword evidence="2 5" id="KW-0012">Acyltransferase</keyword>
<evidence type="ECO:0000313" key="5">
    <source>
        <dbReference type="EMBL" id="GAA4679619.1"/>
    </source>
</evidence>
<dbReference type="EMBL" id="BAABLM010000005">
    <property type="protein sequence ID" value="GAA4679619.1"/>
    <property type="molecule type" value="Genomic_DNA"/>
</dbReference>
<name>A0ABP8W3R9_9MICO</name>
<evidence type="ECO:0000313" key="6">
    <source>
        <dbReference type="Proteomes" id="UP001501295"/>
    </source>
</evidence>
<organism evidence="5 6">
    <name type="scientific">Frondihabitans cladoniiphilus</name>
    <dbReference type="NCBI Taxonomy" id="715785"/>
    <lineage>
        <taxon>Bacteria</taxon>
        <taxon>Bacillati</taxon>
        <taxon>Actinomycetota</taxon>
        <taxon>Actinomycetes</taxon>
        <taxon>Micrococcales</taxon>
        <taxon>Microbacteriaceae</taxon>
        <taxon>Frondihabitans</taxon>
    </lineage>
</organism>
<accession>A0ABP8W3R9</accession>
<feature type="region of interest" description="Disordered" evidence="3">
    <location>
        <begin position="1"/>
        <end position="26"/>
    </location>
</feature>
<feature type="region of interest" description="Disordered" evidence="3">
    <location>
        <begin position="162"/>
        <end position="181"/>
    </location>
</feature>
<dbReference type="GO" id="GO:0016746">
    <property type="term" value="F:acyltransferase activity"/>
    <property type="evidence" value="ECO:0007669"/>
    <property type="project" value="UniProtKB-KW"/>
</dbReference>
<feature type="compositionally biased region" description="Basic and acidic residues" evidence="3">
    <location>
        <begin position="1"/>
        <end position="10"/>
    </location>
</feature>
<dbReference type="SMART" id="SM00563">
    <property type="entry name" value="PlsC"/>
    <property type="match status" value="1"/>
</dbReference>
<dbReference type="PANTHER" id="PTHR10434">
    <property type="entry name" value="1-ACYL-SN-GLYCEROL-3-PHOSPHATE ACYLTRANSFERASE"/>
    <property type="match status" value="1"/>
</dbReference>
<evidence type="ECO:0000256" key="1">
    <source>
        <dbReference type="ARBA" id="ARBA00022679"/>
    </source>
</evidence>
<dbReference type="PANTHER" id="PTHR10434:SF11">
    <property type="entry name" value="1-ACYL-SN-GLYCEROL-3-PHOSPHATE ACYLTRANSFERASE"/>
    <property type="match status" value="1"/>
</dbReference>
<keyword evidence="6" id="KW-1185">Reference proteome</keyword>
<dbReference type="RefSeq" id="WP_345376319.1">
    <property type="nucleotide sequence ID" value="NZ_BAABLM010000005.1"/>
</dbReference>
<proteinExistence type="predicted"/>
<protein>
    <submittedName>
        <fullName evidence="5">Lysophospholipid acyltransferase family protein</fullName>
    </submittedName>
</protein>
<comment type="caution">
    <text evidence="5">The sequence shown here is derived from an EMBL/GenBank/DDBJ whole genome shotgun (WGS) entry which is preliminary data.</text>
</comment>
<feature type="compositionally biased region" description="Basic and acidic residues" evidence="3">
    <location>
        <begin position="163"/>
        <end position="180"/>
    </location>
</feature>
<evidence type="ECO:0000256" key="2">
    <source>
        <dbReference type="ARBA" id="ARBA00023315"/>
    </source>
</evidence>
<dbReference type="Pfam" id="PF01553">
    <property type="entry name" value="Acyltransferase"/>
    <property type="match status" value="1"/>
</dbReference>
<evidence type="ECO:0000259" key="4">
    <source>
        <dbReference type="SMART" id="SM00563"/>
    </source>
</evidence>
<dbReference type="InterPro" id="IPR002123">
    <property type="entry name" value="Plipid/glycerol_acylTrfase"/>
</dbReference>
<gene>
    <name evidence="5" type="ORF">GCM10025780_25900</name>
</gene>
<keyword evidence="1" id="KW-0808">Transferase</keyword>
<dbReference type="SUPFAM" id="SSF69593">
    <property type="entry name" value="Glycerol-3-phosphate (1)-acyltransferase"/>
    <property type="match status" value="1"/>
</dbReference>
<dbReference type="CDD" id="cd07989">
    <property type="entry name" value="LPLAT_AGPAT-like"/>
    <property type="match status" value="1"/>
</dbReference>
<feature type="domain" description="Phospholipid/glycerol acyltransferase" evidence="4">
    <location>
        <begin position="101"/>
        <end position="235"/>
    </location>
</feature>